<dbReference type="AlphaFoldDB" id="A0A170ZRX6"/>
<reference evidence="2" key="2">
    <citation type="journal article" date="2017" name="Genome Announc.">
        <title>Draft genome sequence of Paludibacter jiangxiensis NM7(T), a propionate-producing fermentative bacterium.</title>
        <authorList>
            <person name="Qiu Y.-L."/>
            <person name="Tourlousse D.M."/>
            <person name="Matsuura N."/>
            <person name="Ohashi A."/>
            <person name="Sekiguchi Y."/>
        </authorList>
    </citation>
    <scope>NUCLEOTIDE SEQUENCE [LARGE SCALE GENOMIC DNA]</scope>
    <source>
        <strain evidence="2">NM7</strain>
    </source>
</reference>
<dbReference type="Pfam" id="PF13279">
    <property type="entry name" value="4HBT_2"/>
    <property type="match status" value="1"/>
</dbReference>
<sequence>MSNNRVLQISLDIYIKAYEIDAMGIVSNIVYVKWFEDMRHIFLDQFYTYKEMMTENRSPILTKTEVEYKTPLSIFDQPTGYAWMEELGASKWVMAFEICSGETVHCSGRQSGCFYDVNRKRPIPWPKDAVERYLAAAEKNKH</sequence>
<dbReference type="Proteomes" id="UP000076586">
    <property type="component" value="Unassembled WGS sequence"/>
</dbReference>
<reference evidence="2" key="1">
    <citation type="submission" date="2016-04" db="EMBL/GenBank/DDBJ databases">
        <title>Draft genome sequence of Paludibacter jiangxiensis strain NM7.</title>
        <authorList>
            <person name="Qiu Y."/>
            <person name="Matsuura N."/>
            <person name="Ohashi A."/>
            <person name="Tourlousse M.D."/>
            <person name="Sekiguchi Y."/>
        </authorList>
    </citation>
    <scope>NUCLEOTIDE SEQUENCE [LARGE SCALE GENOMIC DNA]</scope>
    <source>
        <strain evidence="2">NM7</strain>
    </source>
</reference>
<organism evidence="1 2">
    <name type="scientific">Paludibacter jiangxiensis</name>
    <dbReference type="NCBI Taxonomy" id="681398"/>
    <lineage>
        <taxon>Bacteria</taxon>
        <taxon>Pseudomonadati</taxon>
        <taxon>Bacteroidota</taxon>
        <taxon>Bacteroidia</taxon>
        <taxon>Bacteroidales</taxon>
        <taxon>Paludibacteraceae</taxon>
        <taxon>Paludibacter</taxon>
    </lineage>
</organism>
<dbReference type="InterPro" id="IPR050563">
    <property type="entry name" value="4-hydroxybenzoyl-CoA_TE"/>
</dbReference>
<dbReference type="EMBL" id="BDCR01000003">
    <property type="protein sequence ID" value="GAT62951.1"/>
    <property type="molecule type" value="Genomic_DNA"/>
</dbReference>
<evidence type="ECO:0000313" key="2">
    <source>
        <dbReference type="Proteomes" id="UP000076586"/>
    </source>
</evidence>
<proteinExistence type="predicted"/>
<dbReference type="RefSeq" id="WP_068703716.1">
    <property type="nucleotide sequence ID" value="NZ_BDCR01000003.1"/>
</dbReference>
<dbReference type="PANTHER" id="PTHR31793:SF24">
    <property type="entry name" value="LONG-CHAIN ACYL-COA THIOESTERASE FADM"/>
    <property type="match status" value="1"/>
</dbReference>
<dbReference type="STRING" id="681398.PJIAN_3263"/>
<dbReference type="CDD" id="cd00586">
    <property type="entry name" value="4HBT"/>
    <property type="match status" value="1"/>
</dbReference>
<accession>A0A170ZRX6</accession>
<comment type="caution">
    <text evidence="1">The sequence shown here is derived from an EMBL/GenBank/DDBJ whole genome shotgun (WGS) entry which is preliminary data.</text>
</comment>
<dbReference type="OrthoDB" id="9799036at2"/>
<gene>
    <name evidence="1" type="ORF">PJIAN_3263</name>
</gene>
<dbReference type="Gene3D" id="3.10.129.10">
    <property type="entry name" value="Hotdog Thioesterase"/>
    <property type="match status" value="1"/>
</dbReference>
<dbReference type="SUPFAM" id="SSF54637">
    <property type="entry name" value="Thioesterase/thiol ester dehydrase-isomerase"/>
    <property type="match status" value="1"/>
</dbReference>
<evidence type="ECO:0000313" key="1">
    <source>
        <dbReference type="EMBL" id="GAT62951.1"/>
    </source>
</evidence>
<dbReference type="GO" id="GO:0047617">
    <property type="term" value="F:fatty acyl-CoA hydrolase activity"/>
    <property type="evidence" value="ECO:0007669"/>
    <property type="project" value="TreeGrafter"/>
</dbReference>
<dbReference type="InterPro" id="IPR029069">
    <property type="entry name" value="HotDog_dom_sf"/>
</dbReference>
<keyword evidence="2" id="KW-1185">Reference proteome</keyword>
<dbReference type="PANTHER" id="PTHR31793">
    <property type="entry name" value="4-HYDROXYBENZOYL-COA THIOESTERASE FAMILY MEMBER"/>
    <property type="match status" value="1"/>
</dbReference>
<name>A0A170ZRX6_9BACT</name>
<keyword evidence="1" id="KW-0378">Hydrolase</keyword>
<protein>
    <submittedName>
        <fullName evidence="1">Acyl-CoA thioester hydrolase</fullName>
    </submittedName>
</protein>